<organism evidence="1 2">
    <name type="scientific">Escherichia phage AugustePiccard</name>
    <dbReference type="NCBI Taxonomy" id="2851954"/>
    <lineage>
        <taxon>Viruses</taxon>
        <taxon>Duplodnaviria</taxon>
        <taxon>Heunggongvirae</taxon>
        <taxon>Uroviricota</taxon>
        <taxon>Caudoviricetes</taxon>
        <taxon>Drexlerviridae</taxon>
        <taxon>Braunvirinae</taxon>
        <taxon>Augustepiccardvirus</taxon>
        <taxon>Augustepiccardvirus augustepiccard</taxon>
    </lineage>
</organism>
<protein>
    <submittedName>
        <fullName evidence="1">Transcriptional regulator</fullName>
    </submittedName>
</protein>
<evidence type="ECO:0000313" key="1">
    <source>
        <dbReference type="EMBL" id="QXV76172.1"/>
    </source>
</evidence>
<evidence type="ECO:0000313" key="2">
    <source>
        <dbReference type="Proteomes" id="UP000827883"/>
    </source>
</evidence>
<sequence length="169" mass="19521">MTFNKKCYRGNEMSTIDKRTINGNNGTIRTEDKKQRKRPSGYYVLKDEVRAGLRARLEMILDFFGTKANIAKQLKVTPQAVEEWFKRGMISARGAQLSHNYYKRTGEGFRATFCRPDLQFDGNGKPLTLRCKKRHMLRVVTEAELATKPECRSWRKIKAANEAARKAKD</sequence>
<keyword evidence="2" id="KW-1185">Reference proteome</keyword>
<dbReference type="Proteomes" id="UP000827883">
    <property type="component" value="Segment"/>
</dbReference>
<gene>
    <name evidence="1" type="ORF">bas01_0041</name>
</gene>
<dbReference type="Gene3D" id="1.10.260.40">
    <property type="entry name" value="lambda repressor-like DNA-binding domains"/>
    <property type="match status" value="1"/>
</dbReference>
<dbReference type="GO" id="GO:0003677">
    <property type="term" value="F:DNA binding"/>
    <property type="evidence" value="ECO:0007669"/>
    <property type="project" value="InterPro"/>
</dbReference>
<name>A0AAE7VP24_9CAUD</name>
<dbReference type="EMBL" id="MZ501051">
    <property type="protein sequence ID" value="QXV76172.1"/>
    <property type="molecule type" value="Genomic_DNA"/>
</dbReference>
<reference evidence="1" key="1">
    <citation type="journal article" date="2021" name="PLoS Biol.">
        <title>Systematic exploration of Escherichia coli phage-host interactions with the BASEL phage collection.</title>
        <authorList>
            <person name="Maffei E."/>
            <person name="Shaidullina A."/>
            <person name="Burkolter M."/>
            <person name="Heyer Y."/>
            <person name="Estermann F."/>
            <person name="Druelle V."/>
            <person name="Sauer P."/>
            <person name="Willi L."/>
            <person name="Michaelis S."/>
            <person name="Hilbi H."/>
            <person name="Thaler D.S."/>
            <person name="Harms A."/>
        </authorList>
    </citation>
    <scope>NUCLEOTIDE SEQUENCE</scope>
    <source>
        <strain evidence="1">Bas01</strain>
    </source>
</reference>
<dbReference type="InterPro" id="IPR010982">
    <property type="entry name" value="Lambda_DNA-bd_dom_sf"/>
</dbReference>
<proteinExistence type="predicted"/>
<dbReference type="SUPFAM" id="SSF47413">
    <property type="entry name" value="lambda repressor-like DNA-binding domains"/>
    <property type="match status" value="1"/>
</dbReference>
<accession>A0AAE7VP24</accession>